<dbReference type="InterPro" id="IPR021514">
    <property type="entry name" value="DUF3176"/>
</dbReference>
<dbReference type="AlphaFoldDB" id="A0A397HF41"/>
<dbReference type="GeneID" id="38128440"/>
<accession>A0A397HF41</accession>
<dbReference type="VEuPathDB" id="FungiDB:CDV56_106466"/>
<gene>
    <name evidence="3" type="ORF">CDV56_106466</name>
</gene>
<reference evidence="3" key="1">
    <citation type="submission" date="2018-08" db="EMBL/GenBank/DDBJ databases">
        <title>Draft genome sequence of azole-resistant Aspergillus thermomutatus (Neosartorya pseudofischeri) strain HMR AF 39, isolated from a human nasal aspirate.</title>
        <authorList>
            <person name="Parent-Michaud M."/>
            <person name="Dufresne P.J."/>
            <person name="Fournier E."/>
            <person name="Martineau C."/>
            <person name="Moreira S."/>
            <person name="Perkins V."/>
            <person name="De Repentigny L."/>
            <person name="Dufresne S.F."/>
        </authorList>
    </citation>
    <scope>NUCLEOTIDE SEQUENCE [LARGE SCALE GENOMIC DNA]</scope>
    <source>
        <strain evidence="3">HMR AF 39</strain>
    </source>
</reference>
<dbReference type="OrthoDB" id="5242705at2759"/>
<name>A0A397HF41_ASPTH</name>
<keyword evidence="2" id="KW-1133">Transmembrane helix</keyword>
<dbReference type="RefSeq" id="XP_026616001.1">
    <property type="nucleotide sequence ID" value="XM_026760085.1"/>
</dbReference>
<evidence type="ECO:0000313" key="4">
    <source>
        <dbReference type="Proteomes" id="UP000215305"/>
    </source>
</evidence>
<dbReference type="PANTHER" id="PTHR35394">
    <property type="entry name" value="DUF3176 DOMAIN-CONTAINING PROTEIN"/>
    <property type="match status" value="1"/>
</dbReference>
<dbReference type="PANTHER" id="PTHR35394:SF5">
    <property type="entry name" value="DUF3176 DOMAIN-CONTAINING PROTEIN"/>
    <property type="match status" value="1"/>
</dbReference>
<dbReference type="Proteomes" id="UP000215305">
    <property type="component" value="Unassembled WGS sequence"/>
</dbReference>
<dbReference type="EMBL" id="NKHU02000054">
    <property type="protein sequence ID" value="RHZ60216.1"/>
    <property type="molecule type" value="Genomic_DNA"/>
</dbReference>
<feature type="transmembrane region" description="Helical" evidence="2">
    <location>
        <begin position="85"/>
        <end position="108"/>
    </location>
</feature>
<evidence type="ECO:0000256" key="2">
    <source>
        <dbReference type="SAM" id="Phobius"/>
    </source>
</evidence>
<evidence type="ECO:0000256" key="1">
    <source>
        <dbReference type="SAM" id="MobiDB-lite"/>
    </source>
</evidence>
<keyword evidence="2" id="KW-0812">Transmembrane</keyword>
<evidence type="ECO:0000313" key="3">
    <source>
        <dbReference type="EMBL" id="RHZ60216.1"/>
    </source>
</evidence>
<feature type="compositionally biased region" description="Polar residues" evidence="1">
    <location>
        <begin position="50"/>
        <end position="61"/>
    </location>
</feature>
<keyword evidence="2" id="KW-0472">Membrane</keyword>
<comment type="caution">
    <text evidence="3">The sequence shown here is derived from an EMBL/GenBank/DDBJ whole genome shotgun (WGS) entry which is preliminary data.</text>
</comment>
<dbReference type="Pfam" id="PF11374">
    <property type="entry name" value="DUF3176"/>
    <property type="match status" value="1"/>
</dbReference>
<feature type="compositionally biased region" description="Polar residues" evidence="1">
    <location>
        <begin position="1"/>
        <end position="32"/>
    </location>
</feature>
<protein>
    <submittedName>
        <fullName evidence="3">Uncharacterized protein</fullName>
    </submittedName>
</protein>
<sequence length="525" mass="58687">MYTQGQTYERLTAEPNFSESHGTENPQEQSNGPIELQQWAKAPLAEETEQNQPSAAPSRPSSCLEYKKDIATREYLWAMLDDWNILEISGVVISAGCLVVIVVVLQYFEGKPQPTCRYASLNSLISWVSTVSKACTLFAINAGLGQLKWVWFAKKKRPIPDLRTFDAASRGLYGSAELIWTLRGSHFAVWGSVAVILAVAFDPCVQNLIRYYPDWIYDPGQQALLANSSTYTTYGVMVNTSYYTIDGALKMNIYNALFNLDESQPWAVPRYICSSDSPFHATECVLEPVVRSLNATVRNGTYQDRSLATWNQRSSFSDNKDAALLIQPPWGAEHGIQPNQSFSIGHMAYPAMLNFFRDLFGGYFEVQTNIRDTLQALVYGNITGCATDQPDKLRCAMTNVAAAMTKTFRDSAYIQAGSDPEQSQMTVGRGVVVTYFVEVHWRWITLPGVVWSLGAVTLVGTAWKTRRSKVPNWRNDPLPLLFLYQKTDLRDFPGGSIERMGAKGSIEVGGLKVKFYGVEDKYILS</sequence>
<proteinExistence type="predicted"/>
<dbReference type="STRING" id="41047.A0A397HF41"/>
<feature type="region of interest" description="Disordered" evidence="1">
    <location>
        <begin position="1"/>
        <end position="61"/>
    </location>
</feature>
<keyword evidence="4" id="KW-1185">Reference proteome</keyword>
<organism evidence="3 4">
    <name type="scientific">Aspergillus thermomutatus</name>
    <name type="common">Neosartorya pseudofischeri</name>
    <dbReference type="NCBI Taxonomy" id="41047"/>
    <lineage>
        <taxon>Eukaryota</taxon>
        <taxon>Fungi</taxon>
        <taxon>Dikarya</taxon>
        <taxon>Ascomycota</taxon>
        <taxon>Pezizomycotina</taxon>
        <taxon>Eurotiomycetes</taxon>
        <taxon>Eurotiomycetidae</taxon>
        <taxon>Eurotiales</taxon>
        <taxon>Aspergillaceae</taxon>
        <taxon>Aspergillus</taxon>
        <taxon>Aspergillus subgen. Fumigati</taxon>
    </lineage>
</organism>